<accession>A0ABS8YEU2</accession>
<comment type="caution">
    <text evidence="1">The sequence shown here is derived from an EMBL/GenBank/DDBJ whole genome shotgun (WGS) entry which is preliminary data.</text>
</comment>
<evidence type="ECO:0000313" key="1">
    <source>
        <dbReference type="EMBL" id="MCE5170518.1"/>
    </source>
</evidence>
<reference evidence="1 2" key="1">
    <citation type="submission" date="2021-11" db="EMBL/GenBank/DDBJ databases">
        <title>Draft genome sequence of Paenibacillus profundus YoMME, a new Gram-positive bacteria with exoelectrogenic properties.</title>
        <authorList>
            <person name="Hubenova Y."/>
            <person name="Hubenova E."/>
            <person name="Manasiev Y."/>
            <person name="Peykov S."/>
            <person name="Mitov M."/>
        </authorList>
    </citation>
    <scope>NUCLEOTIDE SEQUENCE [LARGE SCALE GENOMIC DNA]</scope>
    <source>
        <strain evidence="1 2">YoMME</strain>
    </source>
</reference>
<keyword evidence="2" id="KW-1185">Reference proteome</keyword>
<sequence length="57" mass="6535">MDTKCWWKQQVLRRLDAEGWWKQQLLRRLDAERRFGGGVCAAQLAEAAVFSEGGRVG</sequence>
<proteinExistence type="predicted"/>
<gene>
    <name evidence="1" type="ORF">LQV63_14475</name>
</gene>
<dbReference type="EMBL" id="JAJNBZ010000010">
    <property type="protein sequence ID" value="MCE5170518.1"/>
    <property type="molecule type" value="Genomic_DNA"/>
</dbReference>
<name>A0ABS8YEU2_9BACL</name>
<protein>
    <submittedName>
        <fullName evidence="1">Uncharacterized protein</fullName>
    </submittedName>
</protein>
<evidence type="ECO:0000313" key="2">
    <source>
        <dbReference type="Proteomes" id="UP001199916"/>
    </source>
</evidence>
<dbReference type="Proteomes" id="UP001199916">
    <property type="component" value="Unassembled WGS sequence"/>
</dbReference>
<organism evidence="1 2">
    <name type="scientific">Paenibacillus profundus</name>
    <dbReference type="NCBI Taxonomy" id="1173085"/>
    <lineage>
        <taxon>Bacteria</taxon>
        <taxon>Bacillati</taxon>
        <taxon>Bacillota</taxon>
        <taxon>Bacilli</taxon>
        <taxon>Bacillales</taxon>
        <taxon>Paenibacillaceae</taxon>
        <taxon>Paenibacillus</taxon>
    </lineage>
</organism>